<organism evidence="2 3">
    <name type="scientific">Portunus trituberculatus</name>
    <name type="common">Swimming crab</name>
    <name type="synonym">Neptunus trituberculatus</name>
    <dbReference type="NCBI Taxonomy" id="210409"/>
    <lineage>
        <taxon>Eukaryota</taxon>
        <taxon>Metazoa</taxon>
        <taxon>Ecdysozoa</taxon>
        <taxon>Arthropoda</taxon>
        <taxon>Crustacea</taxon>
        <taxon>Multicrustacea</taxon>
        <taxon>Malacostraca</taxon>
        <taxon>Eumalacostraca</taxon>
        <taxon>Eucarida</taxon>
        <taxon>Decapoda</taxon>
        <taxon>Pleocyemata</taxon>
        <taxon>Brachyura</taxon>
        <taxon>Eubrachyura</taxon>
        <taxon>Portunoidea</taxon>
        <taxon>Portunidae</taxon>
        <taxon>Portuninae</taxon>
        <taxon>Portunus</taxon>
    </lineage>
</organism>
<protein>
    <submittedName>
        <fullName evidence="2">Uncharacterized protein</fullName>
    </submittedName>
</protein>
<feature type="region of interest" description="Disordered" evidence="1">
    <location>
        <begin position="1"/>
        <end position="33"/>
    </location>
</feature>
<dbReference type="EMBL" id="VSRR010010612">
    <property type="protein sequence ID" value="MPC52085.1"/>
    <property type="molecule type" value="Genomic_DNA"/>
</dbReference>
<evidence type="ECO:0000313" key="2">
    <source>
        <dbReference type="EMBL" id="MPC52085.1"/>
    </source>
</evidence>
<name>A0A5B7G3R0_PORTR</name>
<reference evidence="2 3" key="1">
    <citation type="submission" date="2019-05" db="EMBL/GenBank/DDBJ databases">
        <title>Another draft genome of Portunus trituberculatus and its Hox gene families provides insights of decapod evolution.</title>
        <authorList>
            <person name="Jeong J.-H."/>
            <person name="Song I."/>
            <person name="Kim S."/>
            <person name="Choi T."/>
            <person name="Kim D."/>
            <person name="Ryu S."/>
            <person name="Kim W."/>
        </authorList>
    </citation>
    <scope>NUCLEOTIDE SEQUENCE [LARGE SCALE GENOMIC DNA]</scope>
    <source>
        <tissue evidence="2">Muscle</tissue>
    </source>
</reference>
<dbReference type="Proteomes" id="UP000324222">
    <property type="component" value="Unassembled WGS sequence"/>
</dbReference>
<comment type="caution">
    <text evidence="2">The sequence shown here is derived from an EMBL/GenBank/DDBJ whole genome shotgun (WGS) entry which is preliminary data.</text>
</comment>
<proteinExistence type="predicted"/>
<evidence type="ECO:0000256" key="1">
    <source>
        <dbReference type="SAM" id="MobiDB-lite"/>
    </source>
</evidence>
<dbReference type="AlphaFoldDB" id="A0A5B7G3R0"/>
<keyword evidence="3" id="KW-1185">Reference proteome</keyword>
<evidence type="ECO:0000313" key="3">
    <source>
        <dbReference type="Proteomes" id="UP000324222"/>
    </source>
</evidence>
<feature type="compositionally biased region" description="Basic and acidic residues" evidence="1">
    <location>
        <begin position="14"/>
        <end position="33"/>
    </location>
</feature>
<gene>
    <name evidence="2" type="ORF">E2C01_045945</name>
</gene>
<sequence>MEEEEYQGQIETTKGAEESENRNGGRGAPEAKEKMWVGKIAEKKQEPEECQMKGKMSKKEGRAAALLYMHEGKRVQE</sequence>
<accession>A0A5B7G3R0</accession>